<dbReference type="SUPFAM" id="SSF50978">
    <property type="entry name" value="WD40 repeat-like"/>
    <property type="match status" value="1"/>
</dbReference>
<dbReference type="InterPro" id="IPR045142">
    <property type="entry name" value="BCAS3-like"/>
</dbReference>
<dbReference type="Gene3D" id="2.130.10.10">
    <property type="entry name" value="YVTN repeat-like/Quinoprotein amine dehydrogenase"/>
    <property type="match status" value="1"/>
</dbReference>
<feature type="compositionally biased region" description="Basic and acidic residues" evidence="1">
    <location>
        <begin position="622"/>
        <end position="632"/>
    </location>
</feature>
<dbReference type="Pfam" id="PF21034">
    <property type="entry name" value="BCAS3_WD40"/>
    <property type="match status" value="1"/>
</dbReference>
<evidence type="ECO:0000256" key="1">
    <source>
        <dbReference type="SAM" id="MobiDB-lite"/>
    </source>
</evidence>
<feature type="region of interest" description="Disordered" evidence="1">
    <location>
        <begin position="428"/>
        <end position="456"/>
    </location>
</feature>
<gene>
    <name evidence="3" type="ORF">OKIOD_LOCUS15571</name>
</gene>
<feature type="region of interest" description="Disordered" evidence="1">
    <location>
        <begin position="606"/>
        <end position="652"/>
    </location>
</feature>
<dbReference type="InterPro" id="IPR036322">
    <property type="entry name" value="WD40_repeat_dom_sf"/>
</dbReference>
<evidence type="ECO:0000313" key="3">
    <source>
        <dbReference type="EMBL" id="CAG5112609.1"/>
    </source>
</evidence>
<dbReference type="Proteomes" id="UP001158576">
    <property type="component" value="Chromosome 2"/>
</dbReference>
<dbReference type="PANTHER" id="PTHR13268">
    <property type="entry name" value="BREAST CARCINOMA AMPLIFIED SEQUENCE 3"/>
    <property type="match status" value="1"/>
</dbReference>
<name>A0ABN7T460_OIKDI</name>
<dbReference type="InterPro" id="IPR015943">
    <property type="entry name" value="WD40/YVTN_repeat-like_dom_sf"/>
</dbReference>
<reference evidence="3 4" key="1">
    <citation type="submission" date="2021-04" db="EMBL/GenBank/DDBJ databases">
        <authorList>
            <person name="Bliznina A."/>
        </authorList>
    </citation>
    <scope>NUCLEOTIDE SEQUENCE [LARGE SCALE GENOMIC DNA]</scope>
</reference>
<organism evidence="3 4">
    <name type="scientific">Oikopleura dioica</name>
    <name type="common">Tunicate</name>
    <dbReference type="NCBI Taxonomy" id="34765"/>
    <lineage>
        <taxon>Eukaryota</taxon>
        <taxon>Metazoa</taxon>
        <taxon>Chordata</taxon>
        <taxon>Tunicata</taxon>
        <taxon>Appendicularia</taxon>
        <taxon>Copelata</taxon>
        <taxon>Oikopleuridae</taxon>
        <taxon>Oikopleura</taxon>
    </lineage>
</organism>
<protein>
    <submittedName>
        <fullName evidence="3">Oidioi.mRNA.OKI2018_I69.chr2.g6806.t1.cds</fullName>
    </submittedName>
</protein>
<accession>A0ABN7T460</accession>
<evidence type="ECO:0000259" key="2">
    <source>
        <dbReference type="Pfam" id="PF21034"/>
    </source>
</evidence>
<feature type="region of interest" description="Disordered" evidence="1">
    <location>
        <begin position="772"/>
        <end position="791"/>
    </location>
</feature>
<evidence type="ECO:0000313" key="4">
    <source>
        <dbReference type="Proteomes" id="UP001158576"/>
    </source>
</evidence>
<dbReference type="PANTHER" id="PTHR13268:SF0">
    <property type="entry name" value="BCAS3 MICROTUBULE ASSOCIATED CELL MIGRATION FACTOR"/>
    <property type="match status" value="1"/>
</dbReference>
<proteinExistence type="predicted"/>
<feature type="compositionally biased region" description="Basic and acidic residues" evidence="1">
    <location>
        <begin position="772"/>
        <end position="781"/>
    </location>
</feature>
<sequence>MGTSKEGMLVHPTPFEEQSVLDSAKHLLVQAVNQSEGRPETEEVCWVRFCQCDLNDVVRNPIYNSKTHSSENSSGAGLVLLLGYAHGIAVWHLMANTEARELYSSRSVGTCRTAVILPTPSDHRKINRPYLAIVVGSEVKLISLAMSKEIHSIKADGEVEKIDATDKYIVISSPSTISLYSADKIECLYTIKDCLVPGRDCNPFALGKRWLAYSPEKLDMGQQSLGGYFSTGSQSYTATMLSAAKTLGKGLSLLGETVGRMAGSQPRNYRNARDDEQKLKNHRGIVSVVDLELLADNINQPIHNSIVSHWVAHPKPVAAASFSPSGNILVTADVAGRQFHVFSIHVHPQSSADSAVHHLYTLQRGETTAQVFDFSFSNDCRWISAVTRRGTAHIFPINAYGGEPTVRTHCVTRVSNQKSLFHISAGINYSDPKSKDKNGQKPNPSVPPIKSSSPKLPPFPTPTVILPVVQIKQGLVMGLIPAASSYESDQSEAAEQMSTIFAFNKTCVSFSREILQHTSRGPHPEGLYVINGQGVLSEFTLQVQGVKINGRLNDQSSIEVAAKPSRQWNLQRQRSWTESSTPLPPNSPLILASEVIGTSSGHLLRAELETKRSRTTSMSSKRARDERSDRLFDSLPRSRQSSTDSDSDTKNEWLGQIEMNTHDSPARRLWMGPQFRFVQNTTGNHDSPFERRLSPESALLNSQEDIQIQLEQSKPKAMPNRIPAHISDQFTVPGNSCPTIEIGSGHFDAFQGPGSGEDRVKQTLAEAMLDEQKETTRRISDSKWPSPYSDDETDLIMAVGEFELSTSSPPSSVNSLQMNTT</sequence>
<dbReference type="EMBL" id="OU015567">
    <property type="protein sequence ID" value="CAG5112609.1"/>
    <property type="molecule type" value="Genomic_DNA"/>
</dbReference>
<keyword evidence="4" id="KW-1185">Reference proteome</keyword>
<feature type="domain" description="BCAS3 WD40" evidence="2">
    <location>
        <begin position="42"/>
        <end position="455"/>
    </location>
</feature>
<dbReference type="InterPro" id="IPR048382">
    <property type="entry name" value="BCAS3_WD40"/>
</dbReference>